<evidence type="ECO:0000313" key="3">
    <source>
        <dbReference type="EMBL" id="CAF4747280.1"/>
    </source>
</evidence>
<feature type="non-terminal residue" evidence="2">
    <location>
        <position position="54"/>
    </location>
</feature>
<organism evidence="2 4">
    <name type="scientific">Rotaria magnacalcarata</name>
    <dbReference type="NCBI Taxonomy" id="392030"/>
    <lineage>
        <taxon>Eukaryota</taxon>
        <taxon>Metazoa</taxon>
        <taxon>Spiralia</taxon>
        <taxon>Gnathifera</taxon>
        <taxon>Rotifera</taxon>
        <taxon>Eurotatoria</taxon>
        <taxon>Bdelloidea</taxon>
        <taxon>Philodinida</taxon>
        <taxon>Philodinidae</taxon>
        <taxon>Rotaria</taxon>
    </lineage>
</organism>
<dbReference type="EMBL" id="CAJOBI010106321">
    <property type="protein sequence ID" value="CAF4611915.1"/>
    <property type="molecule type" value="Genomic_DNA"/>
</dbReference>
<keyword evidence="1" id="KW-0175">Coiled coil</keyword>
<evidence type="ECO:0000313" key="2">
    <source>
        <dbReference type="EMBL" id="CAF4611915.1"/>
    </source>
</evidence>
<comment type="caution">
    <text evidence="2">The sequence shown here is derived from an EMBL/GenBank/DDBJ whole genome shotgun (WGS) entry which is preliminary data.</text>
</comment>
<accession>A0A8S2Z7D2</accession>
<name>A0A8S2Z7D2_9BILA</name>
<dbReference type="AlphaFoldDB" id="A0A8S2Z7D2"/>
<dbReference type="EMBL" id="CAJOBI010136342">
    <property type="protein sequence ID" value="CAF4747280.1"/>
    <property type="molecule type" value="Genomic_DNA"/>
</dbReference>
<evidence type="ECO:0000313" key="4">
    <source>
        <dbReference type="Proteomes" id="UP000676336"/>
    </source>
</evidence>
<protein>
    <submittedName>
        <fullName evidence="2">Uncharacterized protein</fullName>
    </submittedName>
</protein>
<proteinExistence type="predicted"/>
<reference evidence="2" key="1">
    <citation type="submission" date="2021-02" db="EMBL/GenBank/DDBJ databases">
        <authorList>
            <person name="Nowell W R."/>
        </authorList>
    </citation>
    <scope>NUCLEOTIDE SEQUENCE</scope>
</reference>
<feature type="coiled-coil region" evidence="1">
    <location>
        <begin position="18"/>
        <end position="45"/>
    </location>
</feature>
<gene>
    <name evidence="2" type="ORF">SMN809_LOCUS39516</name>
    <name evidence="3" type="ORF">SMN809_LOCUS44972</name>
</gene>
<sequence length="54" mass="6141">MCSTEPMGPTSILVSKKLSNKKVSLKMVEKRLKHLREELKNLTQRNITSVTSNL</sequence>
<dbReference type="Proteomes" id="UP000676336">
    <property type="component" value="Unassembled WGS sequence"/>
</dbReference>
<evidence type="ECO:0000256" key="1">
    <source>
        <dbReference type="SAM" id="Coils"/>
    </source>
</evidence>